<dbReference type="Proteomes" id="UP001234202">
    <property type="component" value="Unassembled WGS sequence"/>
</dbReference>
<dbReference type="EMBL" id="JASBWV010000005">
    <property type="protein sequence ID" value="KAJ9126294.1"/>
    <property type="molecule type" value="Genomic_DNA"/>
</dbReference>
<evidence type="ECO:0000313" key="1">
    <source>
        <dbReference type="EMBL" id="KAJ9126294.1"/>
    </source>
</evidence>
<keyword evidence="2" id="KW-1185">Reference proteome</keyword>
<accession>A0ACC2XQI8</accession>
<protein>
    <submittedName>
        <fullName evidence="1">Uncharacterized protein</fullName>
    </submittedName>
</protein>
<reference evidence="1" key="1">
    <citation type="submission" date="2023-04" db="EMBL/GenBank/DDBJ databases">
        <title>Draft Genome sequencing of Naganishia species isolated from polar environments using Oxford Nanopore Technology.</title>
        <authorList>
            <person name="Leo P."/>
            <person name="Venkateswaran K."/>
        </authorList>
    </citation>
    <scope>NUCLEOTIDE SEQUENCE</scope>
    <source>
        <strain evidence="1">DBVPG 5303</strain>
    </source>
</reference>
<proteinExistence type="predicted"/>
<organism evidence="1 2">
    <name type="scientific">Naganishia onofrii</name>
    <dbReference type="NCBI Taxonomy" id="1851511"/>
    <lineage>
        <taxon>Eukaryota</taxon>
        <taxon>Fungi</taxon>
        <taxon>Dikarya</taxon>
        <taxon>Basidiomycota</taxon>
        <taxon>Agaricomycotina</taxon>
        <taxon>Tremellomycetes</taxon>
        <taxon>Filobasidiales</taxon>
        <taxon>Filobasidiaceae</taxon>
        <taxon>Naganishia</taxon>
    </lineage>
</organism>
<evidence type="ECO:0000313" key="2">
    <source>
        <dbReference type="Proteomes" id="UP001234202"/>
    </source>
</evidence>
<name>A0ACC2XQI8_9TREE</name>
<gene>
    <name evidence="1" type="ORF">QFC24_002026</name>
</gene>
<comment type="caution">
    <text evidence="1">The sequence shown here is derived from an EMBL/GenBank/DDBJ whole genome shotgun (WGS) entry which is preliminary data.</text>
</comment>
<sequence>MDTVTTFIASSFKWKDVLQSTASATKASVSVILVLLYGFLSRKYDFLTQETEDVSEVRAIQSTIGLTDSSFTADAANFQSIGLAVSSLAFVYLTTRVIRHADGSPAFPFADWIIIVVSLVFQLVSFAFGVIGWKLLKMPQWIVPCVVFNNATSLPLLLLESLGTTGTLKQLMRDGETMDDLLNRGRVYLLINALVCNLTRFAFGPYLLQEDTTLQLTYTEFSNPIRKLKEVKDQLPSLDEIPDMLRSTEEGEYPNITPYPATSDETQPLLSQQRATRVSNDISHKLKAMCAKIGEYVNPPMLGGGLAMILGMIPFMRHALFDNTGLLSPVADSIKNLGKLYTVLQTWVLGARLYSKQGGRPAFWPMFYLFMIRFVVMTVLSCAAVYGIRRLLGDVVKEDPMLVRRGTLSIDRLLL</sequence>